<feature type="compositionally biased region" description="Polar residues" evidence="1">
    <location>
        <begin position="103"/>
        <end position="114"/>
    </location>
</feature>
<name>A0AAV1Y0N0_LUPLU</name>
<feature type="region of interest" description="Disordered" evidence="1">
    <location>
        <begin position="1"/>
        <end position="85"/>
    </location>
</feature>
<dbReference type="AlphaFoldDB" id="A0AAV1Y0N0"/>
<dbReference type="Proteomes" id="UP001497480">
    <property type="component" value="Unassembled WGS sequence"/>
</dbReference>
<dbReference type="EMBL" id="CAXHTB010000020">
    <property type="protein sequence ID" value="CAL0327443.1"/>
    <property type="molecule type" value="Genomic_DNA"/>
</dbReference>
<organism evidence="2 3">
    <name type="scientific">Lupinus luteus</name>
    <name type="common">European yellow lupine</name>
    <dbReference type="NCBI Taxonomy" id="3873"/>
    <lineage>
        <taxon>Eukaryota</taxon>
        <taxon>Viridiplantae</taxon>
        <taxon>Streptophyta</taxon>
        <taxon>Embryophyta</taxon>
        <taxon>Tracheophyta</taxon>
        <taxon>Spermatophyta</taxon>
        <taxon>Magnoliopsida</taxon>
        <taxon>eudicotyledons</taxon>
        <taxon>Gunneridae</taxon>
        <taxon>Pentapetalae</taxon>
        <taxon>rosids</taxon>
        <taxon>fabids</taxon>
        <taxon>Fabales</taxon>
        <taxon>Fabaceae</taxon>
        <taxon>Papilionoideae</taxon>
        <taxon>50 kb inversion clade</taxon>
        <taxon>genistoids sensu lato</taxon>
        <taxon>core genistoids</taxon>
        <taxon>Genisteae</taxon>
        <taxon>Lupinus</taxon>
    </lineage>
</organism>
<feature type="compositionally biased region" description="Basic residues" evidence="1">
    <location>
        <begin position="19"/>
        <end position="29"/>
    </location>
</feature>
<feature type="compositionally biased region" description="Basic residues" evidence="1">
    <location>
        <begin position="1"/>
        <end position="10"/>
    </location>
</feature>
<evidence type="ECO:0000256" key="1">
    <source>
        <dbReference type="SAM" id="MobiDB-lite"/>
    </source>
</evidence>
<accession>A0AAV1Y0N0</accession>
<evidence type="ECO:0000313" key="3">
    <source>
        <dbReference type="Proteomes" id="UP001497480"/>
    </source>
</evidence>
<reference evidence="2 3" key="1">
    <citation type="submission" date="2024-03" db="EMBL/GenBank/DDBJ databases">
        <authorList>
            <person name="Martinez-Hernandez J."/>
        </authorList>
    </citation>
    <scope>NUCLEOTIDE SEQUENCE [LARGE SCALE GENOMIC DNA]</scope>
</reference>
<feature type="region of interest" description="Disordered" evidence="1">
    <location>
        <begin position="95"/>
        <end position="114"/>
    </location>
</feature>
<gene>
    <name evidence="2" type="ORF">LLUT_LOCUS28503</name>
</gene>
<evidence type="ECO:0000313" key="2">
    <source>
        <dbReference type="EMBL" id="CAL0327443.1"/>
    </source>
</evidence>
<feature type="compositionally biased region" description="Basic residues" evidence="1">
    <location>
        <begin position="60"/>
        <end position="79"/>
    </location>
</feature>
<keyword evidence="3" id="KW-1185">Reference proteome</keyword>
<proteinExistence type="predicted"/>
<comment type="caution">
    <text evidence="2">The sequence shown here is derived from an EMBL/GenBank/DDBJ whole genome shotgun (WGS) entry which is preliminary data.</text>
</comment>
<protein>
    <submittedName>
        <fullName evidence="2">Uncharacterized protein</fullName>
    </submittedName>
</protein>
<sequence>MFTLTRRRQLKMPSNQQKSTKKTKEKRLLHREEIKRKVVQPRQHQARSDKHQVRQAPGQVKHRARSGKHQARSGKHRAKQAGALSMDKLLLSMDQSDLAGPDNKTQLEANLAKS</sequence>